<keyword evidence="3" id="KW-0966">Cell projection</keyword>
<evidence type="ECO:0000313" key="3">
    <source>
        <dbReference type="EMBL" id="MFB9903910.1"/>
    </source>
</evidence>
<feature type="region of interest" description="Disordered" evidence="1">
    <location>
        <begin position="1"/>
        <end position="108"/>
    </location>
</feature>
<feature type="compositionally biased region" description="Low complexity" evidence="1">
    <location>
        <begin position="52"/>
        <end position="75"/>
    </location>
</feature>
<sequence length="514" mass="54360">MSTPGDTSGSPAQPDPDNEVAAEQPTAAGPAAEAEQPTAKTPLAENADMATPPFGVPQQVPQQPPQQFAQQFPQQGMPPQPMLPQPGPGQPPYGHPHPPQQGAPGPGRKRTGLVVGILVAVVALVAGGVTAFFAFSGSAGASTPTAAATKLVEALGKGDIAGVISNLAPAEAKLSADYMGASMDELKRLEVMKPDASPDQLAGVELKAEGLRFDEAGEEKLNDHVTVTKLTAGTITITSDTAKLPLADKFVDLAFPNGRVDQRTTETIDIASIVRATGQPVRIATVNEGGTWYASFFYSIADNALAVEEIAWPKEPIPANGAPDAETAVKELVRAALSGDLRRVVELLPPDEMGVLHDLGPLLVGELGGELDTGSKLVDLKTVHKDVNGGTKVSLDSMMLEIDGERGTVRRVEDCVEIQGPQGQPDRMCAKDVVENFIEGAEKSYRRNTGKAMPQQLKDFCERIVRNFLDAGVMTTQVDGKHYVSPIRTVSELMLTVLRSLEPKDVEELVKAGR</sequence>
<organism evidence="3 4">
    <name type="scientific">Allokutzneria oryzae</name>
    <dbReference type="NCBI Taxonomy" id="1378989"/>
    <lineage>
        <taxon>Bacteria</taxon>
        <taxon>Bacillati</taxon>
        <taxon>Actinomycetota</taxon>
        <taxon>Actinomycetes</taxon>
        <taxon>Pseudonocardiales</taxon>
        <taxon>Pseudonocardiaceae</taxon>
        <taxon>Allokutzneria</taxon>
    </lineage>
</organism>
<keyword evidence="2" id="KW-1133">Transmembrane helix</keyword>
<feature type="transmembrane region" description="Helical" evidence="2">
    <location>
        <begin position="113"/>
        <end position="135"/>
    </location>
</feature>
<feature type="compositionally biased region" description="Pro residues" evidence="1">
    <location>
        <begin position="76"/>
        <end position="101"/>
    </location>
</feature>
<name>A0ABV5ZSP1_9PSEU</name>
<keyword evidence="4" id="KW-1185">Reference proteome</keyword>
<accession>A0ABV5ZSP1</accession>
<evidence type="ECO:0000313" key="4">
    <source>
        <dbReference type="Proteomes" id="UP001589693"/>
    </source>
</evidence>
<keyword evidence="3" id="KW-0969">Cilium</keyword>
<keyword evidence="2" id="KW-0812">Transmembrane</keyword>
<reference evidence="3 4" key="1">
    <citation type="submission" date="2024-09" db="EMBL/GenBank/DDBJ databases">
        <authorList>
            <person name="Sun Q."/>
            <person name="Mori K."/>
        </authorList>
    </citation>
    <scope>NUCLEOTIDE SEQUENCE [LARGE SCALE GENOMIC DNA]</scope>
    <source>
        <strain evidence="3 4">TBRC 7907</strain>
    </source>
</reference>
<dbReference type="RefSeq" id="WP_377851070.1">
    <property type="nucleotide sequence ID" value="NZ_JBHLZU010000006.1"/>
</dbReference>
<gene>
    <name evidence="3" type="ORF">ACFFQA_08165</name>
</gene>
<evidence type="ECO:0000256" key="2">
    <source>
        <dbReference type="SAM" id="Phobius"/>
    </source>
</evidence>
<evidence type="ECO:0000256" key="1">
    <source>
        <dbReference type="SAM" id="MobiDB-lite"/>
    </source>
</evidence>
<feature type="compositionally biased region" description="Low complexity" evidence="1">
    <location>
        <begin position="21"/>
        <end position="39"/>
    </location>
</feature>
<proteinExistence type="predicted"/>
<comment type="caution">
    <text evidence="3">The sequence shown here is derived from an EMBL/GenBank/DDBJ whole genome shotgun (WGS) entry which is preliminary data.</text>
</comment>
<keyword evidence="2" id="KW-0472">Membrane</keyword>
<feature type="compositionally biased region" description="Polar residues" evidence="1">
    <location>
        <begin position="1"/>
        <end position="11"/>
    </location>
</feature>
<dbReference type="EMBL" id="JBHLZU010000006">
    <property type="protein sequence ID" value="MFB9903910.1"/>
    <property type="molecule type" value="Genomic_DNA"/>
</dbReference>
<keyword evidence="3" id="KW-0282">Flagellum</keyword>
<protein>
    <submittedName>
        <fullName evidence="3">Flagellar basal body protein FliL</fullName>
    </submittedName>
</protein>
<dbReference type="Proteomes" id="UP001589693">
    <property type="component" value="Unassembled WGS sequence"/>
</dbReference>